<dbReference type="PANTHER" id="PTHR35936:SF38">
    <property type="entry name" value="GLUTAMINE-BINDING PERIPLASMIC PROTEIN"/>
    <property type="match status" value="1"/>
</dbReference>
<gene>
    <name evidence="5" type="ORF">B0W48_02220</name>
</gene>
<feature type="domain" description="Solute-binding protein family 3/N-terminal" evidence="4">
    <location>
        <begin position="25"/>
        <end position="243"/>
    </location>
</feature>
<name>A0A1Q2GUB5_9GAMM</name>
<dbReference type="InterPro" id="IPR001638">
    <property type="entry name" value="Solute-binding_3/MltF_N"/>
</dbReference>
<dbReference type="Pfam" id="PF00497">
    <property type="entry name" value="SBP_bac_3"/>
    <property type="match status" value="1"/>
</dbReference>
<dbReference type="Gene3D" id="3.40.190.10">
    <property type="entry name" value="Periplasmic binding protein-like II"/>
    <property type="match status" value="2"/>
</dbReference>
<reference evidence="5 6" key="1">
    <citation type="submission" date="2017-02" db="EMBL/GenBank/DDBJ databases">
        <title>Complete genome sequence of the cold-active Pseudoalteromonas aliena strain EH1 isolated from Arctic seawater.</title>
        <authorList>
            <person name="Kim E."/>
            <person name="Heo E."/>
            <person name="Kim H."/>
            <person name="Kim D."/>
        </authorList>
    </citation>
    <scope>NUCLEOTIDE SEQUENCE [LARGE SCALE GENOMIC DNA]</scope>
    <source>
        <strain evidence="5 6">EH1</strain>
    </source>
</reference>
<evidence type="ECO:0000313" key="5">
    <source>
        <dbReference type="EMBL" id="AQP98718.1"/>
    </source>
</evidence>
<dbReference type="EMBL" id="CP019628">
    <property type="protein sequence ID" value="AQP98718.1"/>
    <property type="molecule type" value="Genomic_DNA"/>
</dbReference>
<dbReference type="PROSITE" id="PS51257">
    <property type="entry name" value="PROKAR_LIPOPROTEIN"/>
    <property type="match status" value="1"/>
</dbReference>
<feature type="signal peptide" evidence="3">
    <location>
        <begin position="1"/>
        <end position="21"/>
    </location>
</feature>
<dbReference type="AlphaFoldDB" id="A0A1Q2GUB5"/>
<accession>A0A1Q2GUB5</accession>
<organism evidence="5 6">
    <name type="scientific">Pseudoalteromonas aliena</name>
    <dbReference type="NCBI Taxonomy" id="247523"/>
    <lineage>
        <taxon>Bacteria</taxon>
        <taxon>Pseudomonadati</taxon>
        <taxon>Pseudomonadota</taxon>
        <taxon>Gammaproteobacteria</taxon>
        <taxon>Alteromonadales</taxon>
        <taxon>Pseudoalteromonadaceae</taxon>
        <taxon>Pseudoalteromonas</taxon>
    </lineage>
</organism>
<dbReference type="SUPFAM" id="SSF53850">
    <property type="entry name" value="Periplasmic binding protein-like II"/>
    <property type="match status" value="1"/>
</dbReference>
<dbReference type="STRING" id="247523.B0W48_02220"/>
<keyword evidence="2 3" id="KW-0732">Signal</keyword>
<evidence type="ECO:0000256" key="2">
    <source>
        <dbReference type="ARBA" id="ARBA00022729"/>
    </source>
</evidence>
<dbReference type="Proteomes" id="UP000188243">
    <property type="component" value="Chromosome"/>
</dbReference>
<dbReference type="KEGG" id="paln:B0W48_02220"/>
<sequence length="245" mass="28135">MKILNTLLFYLLCTASHSAFACDRTFTIASHDAFWPPYVMGMSDIFKGTEVEALNIIFKDSPFCFKVELLPNSKRAFTELKHGRIDIGWAASYTDARAEYVYFTDSYRTEVMRLYENKSNLHNIKNLADIFEQGLTVGANFGSYYGKEFEQYKKRYKKQIEYTSSASKRFELLNKKRIDFAIEDSLVGAFFSKRSANLQLVDNIKFVNKDPIHLMLSKKTVSAEEVAVISQHIKSNKAALDALFK</sequence>
<dbReference type="RefSeq" id="WP_077535441.1">
    <property type="nucleotide sequence ID" value="NZ_CP019628.1"/>
</dbReference>
<evidence type="ECO:0000256" key="3">
    <source>
        <dbReference type="SAM" id="SignalP"/>
    </source>
</evidence>
<comment type="similarity">
    <text evidence="1">Belongs to the bacterial solute-binding protein 3 family.</text>
</comment>
<feature type="chain" id="PRO_5012433482" evidence="3">
    <location>
        <begin position="22"/>
        <end position="245"/>
    </location>
</feature>
<evidence type="ECO:0000259" key="4">
    <source>
        <dbReference type="SMART" id="SM00062"/>
    </source>
</evidence>
<evidence type="ECO:0000313" key="6">
    <source>
        <dbReference type="Proteomes" id="UP000188243"/>
    </source>
</evidence>
<dbReference type="SMART" id="SM00062">
    <property type="entry name" value="PBPb"/>
    <property type="match status" value="1"/>
</dbReference>
<protein>
    <submittedName>
        <fullName evidence="5">ABC transporter substrate-binding protein</fullName>
    </submittedName>
</protein>
<evidence type="ECO:0000256" key="1">
    <source>
        <dbReference type="ARBA" id="ARBA00010333"/>
    </source>
</evidence>
<dbReference type="PANTHER" id="PTHR35936">
    <property type="entry name" value="MEMBRANE-BOUND LYTIC MUREIN TRANSGLYCOSYLASE F"/>
    <property type="match status" value="1"/>
</dbReference>
<proteinExistence type="inferred from homology"/>